<dbReference type="Gene3D" id="1.10.10.10">
    <property type="entry name" value="Winged helix-like DNA-binding domain superfamily/Winged helix DNA-binding domain"/>
    <property type="match status" value="1"/>
</dbReference>
<sequence>MPPREPNPEFAEAVLAVVASIPPGMVMSYGDVAAAIGSRAPRAVGAVMAWYGGDVPWWRVVRASGHPVADHEARALEYYRTEGTPLRWSGDSFRIDLATARHDPSA</sequence>
<keyword evidence="1" id="KW-0227">DNA damage</keyword>
<evidence type="ECO:0000259" key="2">
    <source>
        <dbReference type="Pfam" id="PF01035"/>
    </source>
</evidence>
<dbReference type="PANTHER" id="PTHR42942:SF1">
    <property type="entry name" value="ALKYLTRANSFERASE-LIKE PROTEIN 1"/>
    <property type="match status" value="1"/>
</dbReference>
<dbReference type="InterPro" id="IPR052520">
    <property type="entry name" value="ATL_DNA_repair"/>
</dbReference>
<evidence type="ECO:0000313" key="3">
    <source>
        <dbReference type="EMBL" id="MFC5503041.1"/>
    </source>
</evidence>
<dbReference type="EMBL" id="JBHSMG010000003">
    <property type="protein sequence ID" value="MFC5503041.1"/>
    <property type="molecule type" value="Genomic_DNA"/>
</dbReference>
<evidence type="ECO:0000256" key="1">
    <source>
        <dbReference type="ARBA" id="ARBA00022763"/>
    </source>
</evidence>
<dbReference type="CDD" id="cd06445">
    <property type="entry name" value="ATase"/>
    <property type="match status" value="1"/>
</dbReference>
<gene>
    <name evidence="3" type="ORF">ACFPJ4_12400</name>
</gene>
<name>A0ABW0NR59_9MICO</name>
<dbReference type="InterPro" id="IPR036217">
    <property type="entry name" value="MethylDNA_cys_MeTrfase_DNAb"/>
</dbReference>
<dbReference type="Proteomes" id="UP001596039">
    <property type="component" value="Unassembled WGS sequence"/>
</dbReference>
<keyword evidence="4" id="KW-1185">Reference proteome</keyword>
<dbReference type="InterPro" id="IPR036388">
    <property type="entry name" value="WH-like_DNA-bd_sf"/>
</dbReference>
<dbReference type="PANTHER" id="PTHR42942">
    <property type="entry name" value="6-O-METHYLGUANINE DNA METHYLTRANSFERASE"/>
    <property type="match status" value="1"/>
</dbReference>
<dbReference type="SUPFAM" id="SSF46767">
    <property type="entry name" value="Methylated DNA-protein cysteine methyltransferase, C-terminal domain"/>
    <property type="match status" value="1"/>
</dbReference>
<dbReference type="InterPro" id="IPR014048">
    <property type="entry name" value="MethylDNA_cys_MeTrfase_DNA-bd"/>
</dbReference>
<reference evidence="4" key="1">
    <citation type="journal article" date="2019" name="Int. J. Syst. Evol. Microbiol.">
        <title>The Global Catalogue of Microorganisms (GCM) 10K type strain sequencing project: providing services to taxonomists for standard genome sequencing and annotation.</title>
        <authorList>
            <consortium name="The Broad Institute Genomics Platform"/>
            <consortium name="The Broad Institute Genome Sequencing Center for Infectious Disease"/>
            <person name="Wu L."/>
            <person name="Ma J."/>
        </authorList>
    </citation>
    <scope>NUCLEOTIDE SEQUENCE [LARGE SCALE GENOMIC DNA]</scope>
    <source>
        <strain evidence="4">CGMCC 4.6997</strain>
    </source>
</reference>
<accession>A0ABW0NR59</accession>
<protein>
    <submittedName>
        <fullName evidence="3">MGMT family protein</fullName>
    </submittedName>
</protein>
<comment type="caution">
    <text evidence="3">The sequence shown here is derived from an EMBL/GenBank/DDBJ whole genome shotgun (WGS) entry which is preliminary data.</text>
</comment>
<dbReference type="RefSeq" id="WP_386740754.1">
    <property type="nucleotide sequence ID" value="NZ_JBHSMG010000003.1"/>
</dbReference>
<proteinExistence type="predicted"/>
<evidence type="ECO:0000313" key="4">
    <source>
        <dbReference type="Proteomes" id="UP001596039"/>
    </source>
</evidence>
<feature type="domain" description="Methylated-DNA-[protein]-cysteine S-methyltransferase DNA binding" evidence="2">
    <location>
        <begin position="9"/>
        <end position="69"/>
    </location>
</feature>
<organism evidence="3 4">
    <name type="scientific">Lysinimonas soli</name>
    <dbReference type="NCBI Taxonomy" id="1074233"/>
    <lineage>
        <taxon>Bacteria</taxon>
        <taxon>Bacillati</taxon>
        <taxon>Actinomycetota</taxon>
        <taxon>Actinomycetes</taxon>
        <taxon>Micrococcales</taxon>
        <taxon>Microbacteriaceae</taxon>
        <taxon>Lysinimonas</taxon>
    </lineage>
</organism>
<dbReference type="Pfam" id="PF01035">
    <property type="entry name" value="DNA_binding_1"/>
    <property type="match status" value="1"/>
</dbReference>